<dbReference type="Proteomes" id="UP000291343">
    <property type="component" value="Unassembled WGS sequence"/>
</dbReference>
<evidence type="ECO:0000256" key="13">
    <source>
        <dbReference type="ARBA" id="ARBA00030680"/>
    </source>
</evidence>
<evidence type="ECO:0000256" key="11">
    <source>
        <dbReference type="ARBA" id="ARBA00023128"/>
    </source>
</evidence>
<dbReference type="PANTHER" id="PTHR23152:SF4">
    <property type="entry name" value="2-OXOADIPATE DEHYDROGENASE COMPLEX COMPONENT E1"/>
    <property type="match status" value="1"/>
</dbReference>
<dbReference type="Gene3D" id="1.10.287.1150">
    <property type="entry name" value="TPP helical domain"/>
    <property type="match status" value="1"/>
</dbReference>
<dbReference type="Pfam" id="PF16870">
    <property type="entry name" value="OxoGdeHyase_C"/>
    <property type="match status" value="1"/>
</dbReference>
<dbReference type="EMBL" id="QKKF02033706">
    <property type="protein sequence ID" value="RZF33555.1"/>
    <property type="molecule type" value="Genomic_DNA"/>
</dbReference>
<dbReference type="SUPFAM" id="SSF52518">
    <property type="entry name" value="Thiamin diphosphate-binding fold (THDP-binding)"/>
    <property type="match status" value="2"/>
</dbReference>
<dbReference type="NCBIfam" id="NF008907">
    <property type="entry name" value="PRK12270.1"/>
    <property type="match status" value="1"/>
</dbReference>
<sequence>MLRLFKLSPLKKLYISRLLTRFYQHQVTFEPFMNGDSAVFIEELFTTWRTNPKNVHPSWQVYFKLVESGQSPGNAYQSPIRARDLSAMKPGKPLETKTVEQIKTKEDVPVTTDIPLDGRPATFQERVELKNIIESYQSRGHLLASLDPLKLTRQNLDKEKVLEIKLPEDKSVVYILPKKTNIGNTGEKLPLSEIIDRLERAYCKTLTAEYSFVPDKEKREFLRAKFERRPNLTKTERIDRLIVLGKSYNFEYFLSKKWPAERKFGVEGCDALVPALQTLVEYGNEHGAASFVFDMQHRGRLNLLANILQIPFVHIFSNFQSVKLSKKDENTCGNAKYFLGGHTVVEHPYTKKKIRLASISNIGHLGAVNAIVKGYAYGDSYFNENREKKKVWPIIIHGDSGIRGQGVVYEIFNLVKLEKYNSGGTIHIITNNQNGFTTGPEKARSKEYCTCIAKANDIPVIHVNGGDIDAVVYAIKVAVEYKYKYESDIVVDINGYRLYGHNEVDEPMYTQPTMYSVIKKMEPVYFTYRKKCIDEKLITNEELKKIENEYVQKLEENFKQLVNYTEYKPEIWRDTTWKNFFSDEKDPLMIPKTGVTKDVLNVIGTALSTPVKDFNMHRGIQRVFQTRQKNLKEGIIDWAMGEAFAFGSLLQEGIFVRLSGQDVERGTFSHRHHVIHDQKTGATHNMLHNMFPSQGDYEVTNSPLSEYAVLGYEYGISLTSPQALVMWEAQFGDFCNGAQVMIDQFLAGGENRWYRQSGLVMLLPHGMEGQGPEHSSARPERFLQICNDNDSEPFTEAPVQLRDANWLMVNPTTPANMFHVLRRQMKLNYRKPLIVFTPKSLLRHPECVSHIEEFVGATEFRTYIADPLVKPSNDVTKLILCSGKVYYDLQAARKENKKDNDIAIARIEQIFPLPYAQILQDALENFPNASVYWVQEEHKNQGWWSFIAPRLNKALGKFKGPITYVGRPPSCVPATGFNSVYNREKNNFINTAMSI</sequence>
<dbReference type="FunFam" id="3.40.50.12470:FF:000007">
    <property type="entry name" value="2-oxoglutarate dehydrogenase e1 mitochondrial"/>
    <property type="match status" value="1"/>
</dbReference>
<dbReference type="AlphaFoldDB" id="A0A482WJ60"/>
<comment type="function">
    <text evidence="14">The 2-oxoglutarate dehydrogenase complex catalyzes the overall conversion of 2-oxoglutarate to succinyl-CoA and CO(2). It contains multiple copies of three enzymatic components: 2-oxoglutarate dehydrogenase (E1), dihydrolipoamide succinyltransferase (E2) and lipoamide dehydrogenase (E3).</text>
</comment>
<dbReference type="GO" id="GO:0006099">
    <property type="term" value="P:tricarboxylic acid cycle"/>
    <property type="evidence" value="ECO:0007669"/>
    <property type="project" value="TreeGrafter"/>
</dbReference>
<dbReference type="GO" id="GO:0045252">
    <property type="term" value="C:oxoglutarate dehydrogenase complex"/>
    <property type="evidence" value="ECO:0007669"/>
    <property type="project" value="TreeGrafter"/>
</dbReference>
<dbReference type="InterPro" id="IPR032106">
    <property type="entry name" value="2-oxogl_dehyd_N"/>
</dbReference>
<dbReference type="EC" id="1.2.4.2" evidence="5"/>
<protein>
    <recommendedName>
        <fullName evidence="15">2-oxoglutarate dehydrogenase, mitochondrial</fullName>
        <ecNumber evidence="5">1.2.4.2</ecNumber>
    </recommendedName>
    <alternativeName>
        <fullName evidence="16">2-oxoglutarate dehydrogenase complex component E1</fullName>
    </alternativeName>
    <alternativeName>
        <fullName evidence="13">Alpha-ketoglutarate dehydrogenase</fullName>
    </alternativeName>
</protein>
<proteinExistence type="inferred from homology"/>
<dbReference type="PIRSF" id="PIRSF000157">
    <property type="entry name" value="Oxoglu_dh_E1"/>
    <property type="match status" value="1"/>
</dbReference>
<dbReference type="GO" id="GO:0006096">
    <property type="term" value="P:glycolytic process"/>
    <property type="evidence" value="ECO:0007669"/>
    <property type="project" value="UniProtKB-KW"/>
</dbReference>
<dbReference type="InterPro" id="IPR042179">
    <property type="entry name" value="KGD_C_sf"/>
</dbReference>
<dbReference type="InterPro" id="IPR029061">
    <property type="entry name" value="THDP-binding"/>
</dbReference>
<keyword evidence="9" id="KW-0560">Oxidoreductase</keyword>
<keyword evidence="12" id="KW-0324">Glycolysis</keyword>
<evidence type="ECO:0000256" key="12">
    <source>
        <dbReference type="ARBA" id="ARBA00023152"/>
    </source>
</evidence>
<organism evidence="19 20">
    <name type="scientific">Laodelphax striatellus</name>
    <name type="common">Small brown planthopper</name>
    <name type="synonym">Delphax striatella</name>
    <dbReference type="NCBI Taxonomy" id="195883"/>
    <lineage>
        <taxon>Eukaryota</taxon>
        <taxon>Metazoa</taxon>
        <taxon>Ecdysozoa</taxon>
        <taxon>Arthropoda</taxon>
        <taxon>Hexapoda</taxon>
        <taxon>Insecta</taxon>
        <taxon>Pterygota</taxon>
        <taxon>Neoptera</taxon>
        <taxon>Paraneoptera</taxon>
        <taxon>Hemiptera</taxon>
        <taxon>Auchenorrhyncha</taxon>
        <taxon>Fulgoroidea</taxon>
        <taxon>Delphacidae</taxon>
        <taxon>Criomorphinae</taxon>
        <taxon>Laodelphax</taxon>
    </lineage>
</organism>
<dbReference type="NCBIfam" id="NF006914">
    <property type="entry name" value="PRK09404.1"/>
    <property type="match status" value="1"/>
</dbReference>
<evidence type="ECO:0000256" key="17">
    <source>
        <dbReference type="SAM" id="Coils"/>
    </source>
</evidence>
<gene>
    <name evidence="19" type="ORF">LSTR_LSTR008201</name>
</gene>
<dbReference type="InterPro" id="IPR031717">
    <property type="entry name" value="ODO-1/KGD_C"/>
</dbReference>
<dbReference type="InterPro" id="IPR005475">
    <property type="entry name" value="Transketolase-like_Pyr-bd"/>
</dbReference>
<comment type="cofactor">
    <cofactor evidence="2">
        <name>thiamine diphosphate</name>
        <dbReference type="ChEBI" id="CHEBI:58937"/>
    </cofactor>
</comment>
<dbReference type="GO" id="GO:0030976">
    <property type="term" value="F:thiamine pyrophosphate binding"/>
    <property type="evidence" value="ECO:0007669"/>
    <property type="project" value="InterPro"/>
</dbReference>
<dbReference type="Pfam" id="PF02779">
    <property type="entry name" value="Transket_pyr"/>
    <property type="match status" value="1"/>
</dbReference>
<dbReference type="Pfam" id="PF00676">
    <property type="entry name" value="E1_dh"/>
    <property type="match status" value="1"/>
</dbReference>
<evidence type="ECO:0000256" key="7">
    <source>
        <dbReference type="ARBA" id="ARBA00022842"/>
    </source>
</evidence>
<name>A0A482WJ60_LAOST</name>
<keyword evidence="6" id="KW-0479">Metal-binding</keyword>
<comment type="subcellular location">
    <subcellularLocation>
        <location evidence="3">Mitochondrion</location>
    </subcellularLocation>
</comment>
<comment type="similarity">
    <text evidence="4">Belongs to the alpha-ketoglutarate dehydrogenase family.</text>
</comment>
<dbReference type="STRING" id="195883.A0A482WJ60"/>
<dbReference type="InterPro" id="IPR011603">
    <property type="entry name" value="2oxoglutarate_DH_E1"/>
</dbReference>
<keyword evidence="8" id="KW-0809">Transit peptide</keyword>
<dbReference type="InParanoid" id="A0A482WJ60"/>
<dbReference type="SMR" id="A0A482WJ60"/>
<evidence type="ECO:0000256" key="2">
    <source>
        <dbReference type="ARBA" id="ARBA00001964"/>
    </source>
</evidence>
<dbReference type="NCBIfam" id="TIGR00239">
    <property type="entry name" value="2oxo_dh_E1"/>
    <property type="match status" value="1"/>
</dbReference>
<comment type="caution">
    <text evidence="19">The sequence shown here is derived from an EMBL/GenBank/DDBJ whole genome shotgun (WGS) entry which is preliminary data.</text>
</comment>
<evidence type="ECO:0000256" key="8">
    <source>
        <dbReference type="ARBA" id="ARBA00022946"/>
    </source>
</evidence>
<evidence type="ECO:0000256" key="1">
    <source>
        <dbReference type="ARBA" id="ARBA00001946"/>
    </source>
</evidence>
<evidence type="ECO:0000256" key="3">
    <source>
        <dbReference type="ARBA" id="ARBA00004173"/>
    </source>
</evidence>
<accession>A0A482WJ60</accession>
<evidence type="ECO:0000256" key="5">
    <source>
        <dbReference type="ARBA" id="ARBA00012280"/>
    </source>
</evidence>
<evidence type="ECO:0000313" key="20">
    <source>
        <dbReference type="Proteomes" id="UP000291343"/>
    </source>
</evidence>
<keyword evidence="7" id="KW-0460">Magnesium</keyword>
<dbReference type="Pfam" id="PF16078">
    <property type="entry name" value="2-oxogl_dehyd_N"/>
    <property type="match status" value="1"/>
</dbReference>
<dbReference type="GO" id="GO:0004591">
    <property type="term" value="F:oxoglutarate dehydrogenase (succinyl-transferring) activity"/>
    <property type="evidence" value="ECO:0007669"/>
    <property type="project" value="UniProtKB-EC"/>
</dbReference>
<feature type="coiled-coil region" evidence="17">
    <location>
        <begin position="529"/>
        <end position="556"/>
    </location>
</feature>
<keyword evidence="11" id="KW-0496">Mitochondrion</keyword>
<dbReference type="SMART" id="SM00861">
    <property type="entry name" value="Transket_pyr"/>
    <property type="match status" value="1"/>
</dbReference>
<dbReference type="InterPro" id="IPR001017">
    <property type="entry name" value="DH_E1"/>
</dbReference>
<evidence type="ECO:0000259" key="18">
    <source>
        <dbReference type="SMART" id="SM00861"/>
    </source>
</evidence>
<dbReference type="GO" id="GO:0046872">
    <property type="term" value="F:metal ion binding"/>
    <property type="evidence" value="ECO:0007669"/>
    <property type="project" value="UniProtKB-KW"/>
</dbReference>
<evidence type="ECO:0000256" key="14">
    <source>
        <dbReference type="ARBA" id="ARBA00037426"/>
    </source>
</evidence>
<comment type="cofactor">
    <cofactor evidence="1">
        <name>Mg(2+)</name>
        <dbReference type="ChEBI" id="CHEBI:18420"/>
    </cofactor>
</comment>
<keyword evidence="17" id="KW-0175">Coiled coil</keyword>
<evidence type="ECO:0000256" key="10">
    <source>
        <dbReference type="ARBA" id="ARBA00023052"/>
    </source>
</evidence>
<evidence type="ECO:0000256" key="6">
    <source>
        <dbReference type="ARBA" id="ARBA00022723"/>
    </source>
</evidence>
<dbReference type="Gene3D" id="3.40.50.970">
    <property type="match status" value="1"/>
</dbReference>
<keyword evidence="10" id="KW-0786">Thiamine pyrophosphate</keyword>
<keyword evidence="20" id="KW-1185">Reference proteome</keyword>
<reference evidence="19 20" key="1">
    <citation type="journal article" date="2017" name="Gigascience">
        <title>Genome sequence of the small brown planthopper, Laodelphax striatellus.</title>
        <authorList>
            <person name="Zhu J."/>
            <person name="Jiang F."/>
            <person name="Wang X."/>
            <person name="Yang P."/>
            <person name="Bao Y."/>
            <person name="Zhao W."/>
            <person name="Wang W."/>
            <person name="Lu H."/>
            <person name="Wang Q."/>
            <person name="Cui N."/>
            <person name="Li J."/>
            <person name="Chen X."/>
            <person name="Luo L."/>
            <person name="Yu J."/>
            <person name="Kang L."/>
            <person name="Cui F."/>
        </authorList>
    </citation>
    <scope>NUCLEOTIDE SEQUENCE [LARGE SCALE GENOMIC DNA]</scope>
    <source>
        <strain evidence="19">Lst14</strain>
    </source>
</reference>
<evidence type="ECO:0000256" key="16">
    <source>
        <dbReference type="ARBA" id="ARBA00042984"/>
    </source>
</evidence>
<dbReference type="PANTHER" id="PTHR23152">
    <property type="entry name" value="2-OXOGLUTARATE DEHYDROGENASE"/>
    <property type="match status" value="1"/>
</dbReference>
<feature type="domain" description="Transketolase-like pyrimidine-binding" evidence="18">
    <location>
        <begin position="636"/>
        <end position="844"/>
    </location>
</feature>
<evidence type="ECO:0000256" key="9">
    <source>
        <dbReference type="ARBA" id="ARBA00023002"/>
    </source>
</evidence>
<dbReference type="GO" id="GO:0005739">
    <property type="term" value="C:mitochondrion"/>
    <property type="evidence" value="ECO:0007669"/>
    <property type="project" value="UniProtKB-SubCell"/>
</dbReference>
<evidence type="ECO:0000313" key="19">
    <source>
        <dbReference type="EMBL" id="RZF33555.1"/>
    </source>
</evidence>
<dbReference type="OrthoDB" id="413077at2759"/>
<dbReference type="Gene3D" id="3.40.50.12470">
    <property type="match status" value="1"/>
</dbReference>
<evidence type="ECO:0000256" key="15">
    <source>
        <dbReference type="ARBA" id="ARBA00040267"/>
    </source>
</evidence>
<dbReference type="Gene3D" id="3.40.50.11610">
    <property type="entry name" value="Multifunctional 2-oxoglutarate metabolism enzyme, C-terminal domain"/>
    <property type="match status" value="1"/>
</dbReference>
<evidence type="ECO:0000256" key="4">
    <source>
        <dbReference type="ARBA" id="ARBA00006936"/>
    </source>
</evidence>